<dbReference type="Proteomes" id="UP000002318">
    <property type="component" value="Chromosome"/>
</dbReference>
<dbReference type="eggNOG" id="COG1653">
    <property type="taxonomic scope" value="Bacteria"/>
</dbReference>
<sequence>MKKRIAMLCFLFSAVGLLFAGGAQEGGETEIKLTIAGRDGAYGEAMQMAADAYHEKHPEVSFEVLKLSGSSLFEKTVIDMRSETGTYDVILIDDPNATQFLEVNWLANLDDLYEQAGVSIDPDFIEPTLRLGRYPYTAHGTLYALPFAGNVELFAYRTDLFAKYGLQEPQSWSQVLTAVKTIDKNEPSIDGVVFRGVKGNPIVTGFLPIFWAFGGKILDADGNVTINSPEGLNALHYFLELSTYAPEGVSMYQSAQVKDAIYSGKAAIATEVWPGWIGDLENPEKSSVVGKVKVIKHPGEVEKSSPMIGVWLAGIPKASKHQQAAFDFLRFLTSYDMQVAMSDSVGLPPTRSEVYRLTSQQEKYPWYPAQLDALLNGVARTRTTKWKEVEDQLGTVLQFALMGNISAEQALTEAEKGITNILK</sequence>
<dbReference type="KEGG" id="ssm:Spirs_3875"/>
<dbReference type="GO" id="GO:0042597">
    <property type="term" value="C:periplasmic space"/>
    <property type="evidence" value="ECO:0007669"/>
    <property type="project" value="UniProtKB-SubCell"/>
</dbReference>
<dbReference type="HOGENOM" id="CLU_031285_9_2_12"/>
<dbReference type="SUPFAM" id="SSF53850">
    <property type="entry name" value="Periplasmic binding protein-like II"/>
    <property type="match status" value="1"/>
</dbReference>
<dbReference type="AlphaFoldDB" id="E1R8Z1"/>
<evidence type="ECO:0000313" key="4">
    <source>
        <dbReference type="EMBL" id="ADK82960.1"/>
    </source>
</evidence>
<dbReference type="PANTHER" id="PTHR43649">
    <property type="entry name" value="ARABINOSE-BINDING PROTEIN-RELATED"/>
    <property type="match status" value="1"/>
</dbReference>
<dbReference type="EMBL" id="CP002116">
    <property type="protein sequence ID" value="ADK82960.1"/>
    <property type="molecule type" value="Genomic_DNA"/>
</dbReference>
<comment type="subcellular location">
    <subcellularLocation>
        <location evidence="1">Periplasm</location>
    </subcellularLocation>
</comment>
<keyword evidence="3" id="KW-0732">Signal</keyword>
<dbReference type="InterPro" id="IPR050490">
    <property type="entry name" value="Bact_solute-bd_prot1"/>
</dbReference>
<keyword evidence="5" id="KW-1185">Reference proteome</keyword>
<dbReference type="InterPro" id="IPR006059">
    <property type="entry name" value="SBP"/>
</dbReference>
<evidence type="ECO:0000256" key="1">
    <source>
        <dbReference type="ARBA" id="ARBA00004418"/>
    </source>
</evidence>
<evidence type="ECO:0000313" key="5">
    <source>
        <dbReference type="Proteomes" id="UP000002318"/>
    </source>
</evidence>
<organism evidence="4 5">
    <name type="scientific">Sediminispirochaeta smaragdinae (strain DSM 11293 / JCM 15392 / SEBR 4228)</name>
    <name type="common">Spirochaeta smaragdinae</name>
    <dbReference type="NCBI Taxonomy" id="573413"/>
    <lineage>
        <taxon>Bacteria</taxon>
        <taxon>Pseudomonadati</taxon>
        <taxon>Spirochaetota</taxon>
        <taxon>Spirochaetia</taxon>
        <taxon>Spirochaetales</taxon>
        <taxon>Spirochaetaceae</taxon>
        <taxon>Sediminispirochaeta</taxon>
    </lineage>
</organism>
<proteinExistence type="inferred from homology"/>
<accession>E1R8Z1</accession>
<feature type="chain" id="PRO_5003150791" evidence="3">
    <location>
        <begin position="21"/>
        <end position="423"/>
    </location>
</feature>
<comment type="similarity">
    <text evidence="2">Belongs to the bacterial solute-binding protein 1 family.</text>
</comment>
<gene>
    <name evidence="4" type="ordered locus">Spirs_3875</name>
</gene>
<dbReference type="Pfam" id="PF01547">
    <property type="entry name" value="SBP_bac_1"/>
    <property type="match status" value="1"/>
</dbReference>
<protein>
    <submittedName>
        <fullName evidence="4">Extracellular solute-binding protein family 1</fullName>
    </submittedName>
</protein>
<dbReference type="OrthoDB" id="9768630at2"/>
<name>E1R8Z1_SEDSS</name>
<dbReference type="Gene3D" id="3.40.190.10">
    <property type="entry name" value="Periplasmic binding protein-like II"/>
    <property type="match status" value="2"/>
</dbReference>
<evidence type="ECO:0000256" key="3">
    <source>
        <dbReference type="SAM" id="SignalP"/>
    </source>
</evidence>
<evidence type="ECO:0000256" key="2">
    <source>
        <dbReference type="ARBA" id="ARBA00008520"/>
    </source>
</evidence>
<feature type="signal peptide" evidence="3">
    <location>
        <begin position="1"/>
        <end position="20"/>
    </location>
</feature>
<reference evidence="4 5" key="1">
    <citation type="journal article" date="2010" name="Stand. Genomic Sci.">
        <title>Complete genome sequence of Spirochaeta smaragdinae type strain (SEBR 4228).</title>
        <authorList>
            <person name="Mavromatis K."/>
            <person name="Yasawong M."/>
            <person name="Chertkov O."/>
            <person name="Lapidus A."/>
            <person name="Lucas S."/>
            <person name="Nolan M."/>
            <person name="Del Rio T.G."/>
            <person name="Tice H."/>
            <person name="Cheng J.F."/>
            <person name="Pitluck S."/>
            <person name="Liolios K."/>
            <person name="Ivanova N."/>
            <person name="Tapia R."/>
            <person name="Han C."/>
            <person name="Bruce D."/>
            <person name="Goodwin L."/>
            <person name="Pati A."/>
            <person name="Chen A."/>
            <person name="Palaniappan K."/>
            <person name="Land M."/>
            <person name="Hauser L."/>
            <person name="Chang Y.J."/>
            <person name="Jeffries C.D."/>
            <person name="Detter J.C."/>
            <person name="Rohde M."/>
            <person name="Brambilla E."/>
            <person name="Spring S."/>
            <person name="Goker M."/>
            <person name="Sikorski J."/>
            <person name="Woyke T."/>
            <person name="Bristow J."/>
            <person name="Eisen J.A."/>
            <person name="Markowitz V."/>
            <person name="Hugenholtz P."/>
            <person name="Klenk H.P."/>
            <person name="Kyrpides N.C."/>
        </authorList>
    </citation>
    <scope>NUCLEOTIDE SEQUENCE [LARGE SCALE GENOMIC DNA]</scope>
    <source>
        <strain evidence="5">DSM 11293 / JCM 15392 / SEBR 4228</strain>
    </source>
</reference>
<dbReference type="RefSeq" id="WP_013256419.1">
    <property type="nucleotide sequence ID" value="NC_014364.1"/>
</dbReference>
<dbReference type="PANTHER" id="PTHR43649:SF12">
    <property type="entry name" value="DIACETYLCHITOBIOSE BINDING PROTEIN DASA"/>
    <property type="match status" value="1"/>
</dbReference>
<dbReference type="STRING" id="573413.Spirs_3875"/>